<keyword evidence="1" id="KW-1133">Transmembrane helix</keyword>
<dbReference type="RefSeq" id="WP_038075123.1">
    <property type="nucleotide sequence ID" value="NZ_AUND01000012.1"/>
</dbReference>
<keyword evidence="1" id="KW-0812">Transmembrane</keyword>
<evidence type="ECO:0008006" key="4">
    <source>
        <dbReference type="Google" id="ProtNLM"/>
    </source>
</evidence>
<evidence type="ECO:0000313" key="2">
    <source>
        <dbReference type="EMBL" id="KEO54158.1"/>
    </source>
</evidence>
<evidence type="ECO:0000256" key="1">
    <source>
        <dbReference type="SAM" id="Phobius"/>
    </source>
</evidence>
<protein>
    <recommendedName>
        <fullName evidence="4">Integral membrane protein</fullName>
    </recommendedName>
</protein>
<gene>
    <name evidence="2" type="ORF">TP2_04355</name>
</gene>
<dbReference type="OrthoDB" id="9809977at2"/>
<dbReference type="STRING" id="1353537.TP2_04355"/>
<comment type="caution">
    <text evidence="2">The sequence shown here is derived from an EMBL/GenBank/DDBJ whole genome shotgun (WGS) entry which is preliminary data.</text>
</comment>
<feature type="transmembrane region" description="Helical" evidence="1">
    <location>
        <begin position="104"/>
        <end position="124"/>
    </location>
</feature>
<dbReference type="eggNOG" id="COG2141">
    <property type="taxonomic scope" value="Bacteria"/>
</dbReference>
<keyword evidence="1" id="KW-0472">Membrane</keyword>
<proteinExistence type="predicted"/>
<dbReference type="NCBIfam" id="NF038065">
    <property type="entry name" value="Pr6Pr"/>
    <property type="match status" value="1"/>
</dbReference>
<dbReference type="Proteomes" id="UP000027432">
    <property type="component" value="Unassembled WGS sequence"/>
</dbReference>
<dbReference type="InterPro" id="IPR049713">
    <property type="entry name" value="Pr6Pr-like"/>
</dbReference>
<feature type="transmembrane region" description="Helical" evidence="1">
    <location>
        <begin position="175"/>
        <end position="197"/>
    </location>
</feature>
<dbReference type="AlphaFoldDB" id="A0A074JF24"/>
<sequence>MTRASYLLAALIALIELTAFGASFANNLSVHPNAAVPLGVLWLMFRYFTIWTNTLVGLAFAWMAWKKRYLSRPFLAALVLWILIVGVVYHLLLAGNEPLYGLDYLSNLLYHTIAPVLVPIWWLALAPKGSLNWPHAALWLLWPLVYLVYAVIRGLETGSYPYFFLNLDKLGWDGLALWCVKFLVAFWIGGLLIVALGRGLKRLGLSR</sequence>
<accession>A0A074JF24</accession>
<organism evidence="2 3">
    <name type="scientific">Thioclava pacifica DSM 10166</name>
    <dbReference type="NCBI Taxonomy" id="1353537"/>
    <lineage>
        <taxon>Bacteria</taxon>
        <taxon>Pseudomonadati</taxon>
        <taxon>Pseudomonadota</taxon>
        <taxon>Alphaproteobacteria</taxon>
        <taxon>Rhodobacterales</taxon>
        <taxon>Paracoccaceae</taxon>
        <taxon>Thioclava</taxon>
    </lineage>
</organism>
<feature type="transmembrane region" description="Helical" evidence="1">
    <location>
        <begin position="45"/>
        <end position="65"/>
    </location>
</feature>
<keyword evidence="3" id="KW-1185">Reference proteome</keyword>
<feature type="transmembrane region" description="Helical" evidence="1">
    <location>
        <begin position="74"/>
        <end position="92"/>
    </location>
</feature>
<reference evidence="2 3" key="1">
    <citation type="submission" date="2013-07" db="EMBL/GenBank/DDBJ databases">
        <title>Thioclava pacifica DSM 10166 Genome Sequencing.</title>
        <authorList>
            <person name="Lai Q."/>
            <person name="Shao Z."/>
        </authorList>
    </citation>
    <scope>NUCLEOTIDE SEQUENCE [LARGE SCALE GENOMIC DNA]</scope>
    <source>
        <strain evidence="2 3">DSM 10166</strain>
    </source>
</reference>
<evidence type="ECO:0000313" key="3">
    <source>
        <dbReference type="Proteomes" id="UP000027432"/>
    </source>
</evidence>
<name>A0A074JF24_9RHOB</name>
<feature type="transmembrane region" description="Helical" evidence="1">
    <location>
        <begin position="136"/>
        <end position="155"/>
    </location>
</feature>
<dbReference type="EMBL" id="AUND01000012">
    <property type="protein sequence ID" value="KEO54158.1"/>
    <property type="molecule type" value="Genomic_DNA"/>
</dbReference>